<keyword evidence="2" id="KW-1185">Reference proteome</keyword>
<name>A0A8H6N0A3_9PEZI</name>
<evidence type="ECO:0000313" key="1">
    <source>
        <dbReference type="EMBL" id="KAF6815614.1"/>
    </source>
</evidence>
<gene>
    <name evidence="1" type="ORF">CMUS01_12416</name>
</gene>
<organism evidence="1 2">
    <name type="scientific">Colletotrichum musicola</name>
    <dbReference type="NCBI Taxonomy" id="2175873"/>
    <lineage>
        <taxon>Eukaryota</taxon>
        <taxon>Fungi</taxon>
        <taxon>Dikarya</taxon>
        <taxon>Ascomycota</taxon>
        <taxon>Pezizomycotina</taxon>
        <taxon>Sordariomycetes</taxon>
        <taxon>Hypocreomycetidae</taxon>
        <taxon>Glomerellales</taxon>
        <taxon>Glomerellaceae</taxon>
        <taxon>Colletotrichum</taxon>
        <taxon>Colletotrichum orchidearum species complex</taxon>
    </lineage>
</organism>
<dbReference type="AlphaFoldDB" id="A0A8H6N0A3"/>
<dbReference type="EMBL" id="WIGM01000697">
    <property type="protein sequence ID" value="KAF6815614.1"/>
    <property type="molecule type" value="Genomic_DNA"/>
</dbReference>
<dbReference type="OrthoDB" id="4191831at2759"/>
<dbReference type="Proteomes" id="UP000639643">
    <property type="component" value="Unassembled WGS sequence"/>
</dbReference>
<protein>
    <submittedName>
        <fullName evidence="1">C6 zinc finger domain protein</fullName>
    </submittedName>
</protein>
<reference evidence="1" key="1">
    <citation type="journal article" date="2020" name="Phytopathology">
        <title>Genome Sequence Resources of Colletotrichum truncatum, C. plurivorum, C. musicola, and C. sojae: Four Species Pathogenic to Soybean (Glycine max).</title>
        <authorList>
            <person name="Rogerio F."/>
            <person name="Boufleur T.R."/>
            <person name="Ciampi-Guillardi M."/>
            <person name="Sukno S.A."/>
            <person name="Thon M.R."/>
            <person name="Massola Junior N.S."/>
            <person name="Baroncelli R."/>
        </authorList>
    </citation>
    <scope>NUCLEOTIDE SEQUENCE</scope>
    <source>
        <strain evidence="1">LFN0074</strain>
    </source>
</reference>
<comment type="caution">
    <text evidence="1">The sequence shown here is derived from an EMBL/GenBank/DDBJ whole genome shotgun (WGS) entry which is preliminary data.</text>
</comment>
<accession>A0A8H6N0A3</accession>
<evidence type="ECO:0000313" key="2">
    <source>
        <dbReference type="Proteomes" id="UP000639643"/>
    </source>
</evidence>
<sequence length="281" mass="32042">MSDLIQKIPAETLVQILGFAASSTRFYETVSSDPYNLCLVSKKFNTWMTPILYRAFHFGDVRTHSTKLVTRPMQFLRSLISKPHLAGYIKSINFTLFSYYAFRPTDLDSILAYEILRLDRQPYYGLTIPRANTYLEEGKITTLFLFVVEQILMRTRNIQNLELNFWWGCDLQSLGFSWKGLTQMARLEDYIFPHLRVVKHESVIPKNWPASESLLLVLEPMAPKLDTLKVAGDDEPPASKYRLLPESILPSVKDLDMTLAMLSPTDAAHLISACGGLARLA</sequence>
<proteinExistence type="predicted"/>